<evidence type="ECO:0000313" key="7">
    <source>
        <dbReference type="EMBL" id="KAK4598263.1"/>
    </source>
</evidence>
<feature type="transmembrane region" description="Helical" evidence="4">
    <location>
        <begin position="82"/>
        <end position="104"/>
    </location>
</feature>
<dbReference type="AlphaFoldDB" id="A0AAN7FQM2"/>
<evidence type="ECO:0000256" key="5">
    <source>
        <dbReference type="SAM" id="SignalP"/>
    </source>
</evidence>
<proteinExistence type="inferred from homology"/>
<dbReference type="PROSITE" id="PS51444">
    <property type="entry name" value="FH2"/>
    <property type="match status" value="1"/>
</dbReference>
<dbReference type="InterPro" id="IPR027643">
    <property type="entry name" value="Formin-like_plant"/>
</dbReference>
<protein>
    <recommendedName>
        <fullName evidence="2">Formin-like protein</fullName>
    </recommendedName>
</protein>
<dbReference type="GO" id="GO:0051015">
    <property type="term" value="F:actin filament binding"/>
    <property type="evidence" value="ECO:0007669"/>
    <property type="project" value="InterPro"/>
</dbReference>
<evidence type="ECO:0000256" key="1">
    <source>
        <dbReference type="ARBA" id="ARBA00025793"/>
    </source>
</evidence>
<evidence type="ECO:0000256" key="4">
    <source>
        <dbReference type="SAM" id="Phobius"/>
    </source>
</evidence>
<feature type="region of interest" description="Disordered" evidence="3">
    <location>
        <begin position="168"/>
        <end position="207"/>
    </location>
</feature>
<keyword evidence="8" id="KW-1185">Reference proteome</keyword>
<feature type="compositionally biased region" description="Basic and acidic residues" evidence="3">
    <location>
        <begin position="113"/>
        <end position="124"/>
    </location>
</feature>
<feature type="compositionally biased region" description="Low complexity" evidence="3">
    <location>
        <begin position="602"/>
        <end position="620"/>
    </location>
</feature>
<name>A0AAN7FQM2_QUERU</name>
<comment type="caution">
    <text evidence="7">The sequence shown here is derived from an EMBL/GenBank/DDBJ whole genome shotgun (WGS) entry which is preliminary data.</text>
</comment>
<organism evidence="7 8">
    <name type="scientific">Quercus rubra</name>
    <name type="common">Northern red oak</name>
    <name type="synonym">Quercus borealis</name>
    <dbReference type="NCBI Taxonomy" id="3512"/>
    <lineage>
        <taxon>Eukaryota</taxon>
        <taxon>Viridiplantae</taxon>
        <taxon>Streptophyta</taxon>
        <taxon>Embryophyta</taxon>
        <taxon>Tracheophyta</taxon>
        <taxon>Spermatophyta</taxon>
        <taxon>Magnoliopsida</taxon>
        <taxon>eudicotyledons</taxon>
        <taxon>Gunneridae</taxon>
        <taxon>Pentapetalae</taxon>
        <taxon>rosids</taxon>
        <taxon>fabids</taxon>
        <taxon>Fagales</taxon>
        <taxon>Fagaceae</taxon>
        <taxon>Quercus</taxon>
    </lineage>
</organism>
<feature type="chain" id="PRO_5043041320" description="Formin-like protein" evidence="5">
    <location>
        <begin position="27"/>
        <end position="806"/>
    </location>
</feature>
<keyword evidence="4" id="KW-0812">Transmembrane</keyword>
<dbReference type="Pfam" id="PF02181">
    <property type="entry name" value="FH2"/>
    <property type="match status" value="1"/>
</dbReference>
<evidence type="ECO:0000256" key="2">
    <source>
        <dbReference type="RuleBase" id="RU361260"/>
    </source>
</evidence>
<keyword evidence="4" id="KW-0472">Membrane</keyword>
<feature type="region of interest" description="Disordered" evidence="3">
    <location>
        <begin position="766"/>
        <end position="806"/>
    </location>
</feature>
<evidence type="ECO:0000313" key="8">
    <source>
        <dbReference type="Proteomes" id="UP001324115"/>
    </source>
</evidence>
<feature type="region of interest" description="Disordered" evidence="3">
    <location>
        <begin position="593"/>
        <end position="625"/>
    </location>
</feature>
<feature type="compositionally biased region" description="Pro residues" evidence="3">
    <location>
        <begin position="257"/>
        <end position="271"/>
    </location>
</feature>
<sequence>MAVIFLQPFSILVFFCVFLFIPFSHCQYGSPQNIETFFPYDLAPSPQPSFPTTPSSVPPLPPLPTSPAPPPQSSSSSTRNKIVRAVAITAAGTLVLSVLLFFIIHRRVAAKREREEDISAKSDRGQQPAAGAGNEVKDSDGSLKGYIVDEDGLDVLYWRKLEGKSSKKGFKKEALHNSRNEEQQEGIEINEHRQRKSEPIQEVPLLRGKSSTSQVILVEEVNDSEDDSDQISPSYPRPVVFGIKDDEKPEDLIQISTPPPSPSPPSSPKPLPLDAKSPARPPPPPPPPIPAKKNLTTPTPPPPPPLKAGGLKSSSNVPPAPNAKPGNNKSGESSSGTGNGHVKMKPLHWDKVNTNTDHSMVWDKIDGGSFRFDGDLMEALFGYVATSRNSPQRNNNSMDGSSQVVILDPKKSQNIAIVVKSLAISQEEFLDALIEGQGLNADAIEKLARVAPTEEEQSKILEFDGDPRRLAAAESFLYRLLKAVPSSFIRLNAMLFRLNYDSEILNLKESIQTLELGCKELRTRGLFMKLLEAILKAGNRMNAGTTRGNAEAFNLNALRKLSDVKSIDGKTTLLHFVVEEVIRSEGKRCVLNRDRSMGRNMSRSSSHSSTSSTSSNSESLTTKEEREKEFKILGLPMVGGLSSEFSNVKKAASIDYDTFAGTISALTAHTAEIKALLSQCGNDRSGGGFVREMKGFLEAAEEELKVVREEQTMVMQLVQKTTEYYQSGASKDKGAPPLQLFVIVKNFLDMVDKACIEIARNLQKKKSATTVGPSSPHSRISVRFPNLPENFMSEKSRGSSSELDDF</sequence>
<accession>A0AAN7FQM2</accession>
<keyword evidence="4" id="KW-1133">Transmembrane helix</keyword>
<dbReference type="PANTHER" id="PTHR23213">
    <property type="entry name" value="FORMIN-RELATED"/>
    <property type="match status" value="1"/>
</dbReference>
<reference evidence="7 8" key="1">
    <citation type="journal article" date="2023" name="G3 (Bethesda)">
        <title>A haplotype-resolved chromosome-scale genome for Quercus rubra L. provides insights into the genetics of adaptive traits for red oak species.</title>
        <authorList>
            <person name="Kapoor B."/>
            <person name="Jenkins J."/>
            <person name="Schmutz J."/>
            <person name="Zhebentyayeva T."/>
            <person name="Kuelheim C."/>
            <person name="Coggeshall M."/>
            <person name="Heim C."/>
            <person name="Lasky J.R."/>
            <person name="Leites L."/>
            <person name="Islam-Faridi N."/>
            <person name="Romero-Severson J."/>
            <person name="DeLeo V.L."/>
            <person name="Lucas S.M."/>
            <person name="Lazic D."/>
            <person name="Gailing O."/>
            <person name="Carlson J."/>
            <person name="Staton M."/>
        </authorList>
    </citation>
    <scope>NUCLEOTIDE SEQUENCE [LARGE SCALE GENOMIC DNA]</scope>
    <source>
        <strain evidence="7">Pseudo-F2</strain>
    </source>
</reference>
<dbReference type="PANTHER" id="PTHR23213:SF354">
    <property type="entry name" value="FORMIN-LIKE PROTEIN 4"/>
    <property type="match status" value="1"/>
</dbReference>
<feature type="domain" description="FH2" evidence="6">
    <location>
        <begin position="334"/>
        <end position="777"/>
    </location>
</feature>
<dbReference type="EMBL" id="JAXUIC010000003">
    <property type="protein sequence ID" value="KAK4598263.1"/>
    <property type="molecule type" value="Genomic_DNA"/>
</dbReference>
<feature type="region of interest" description="Disordered" evidence="3">
    <location>
        <begin position="113"/>
        <end position="142"/>
    </location>
</feature>
<gene>
    <name evidence="7" type="ORF">RGQ29_015653</name>
</gene>
<feature type="compositionally biased region" description="Polar residues" evidence="3">
    <location>
        <begin position="768"/>
        <end position="778"/>
    </location>
</feature>
<feature type="signal peptide" evidence="5">
    <location>
        <begin position="1"/>
        <end position="26"/>
    </location>
</feature>
<evidence type="ECO:0000259" key="6">
    <source>
        <dbReference type="PROSITE" id="PS51444"/>
    </source>
</evidence>
<dbReference type="SUPFAM" id="SSF101447">
    <property type="entry name" value="Formin homology 2 domain (FH2 domain)"/>
    <property type="match status" value="1"/>
</dbReference>
<dbReference type="InterPro" id="IPR015425">
    <property type="entry name" value="FH2_Formin"/>
</dbReference>
<dbReference type="Gene3D" id="1.20.58.2220">
    <property type="entry name" value="Formin, FH2 domain"/>
    <property type="match status" value="1"/>
</dbReference>
<keyword evidence="5" id="KW-0732">Signal</keyword>
<feature type="compositionally biased region" description="Basic and acidic residues" evidence="3">
    <location>
        <begin position="168"/>
        <end position="182"/>
    </location>
</feature>
<feature type="compositionally biased region" description="Basic and acidic residues" evidence="3">
    <location>
        <begin position="189"/>
        <end position="199"/>
    </location>
</feature>
<dbReference type="InterPro" id="IPR042201">
    <property type="entry name" value="FH2_Formin_sf"/>
</dbReference>
<dbReference type="SMART" id="SM00498">
    <property type="entry name" value="FH2"/>
    <property type="match status" value="1"/>
</dbReference>
<feature type="compositionally biased region" description="Pro residues" evidence="3">
    <location>
        <begin position="279"/>
        <end position="290"/>
    </location>
</feature>
<feature type="region of interest" description="Disordered" evidence="3">
    <location>
        <begin position="48"/>
        <end position="77"/>
    </location>
</feature>
<dbReference type="GO" id="GO:0045010">
    <property type="term" value="P:actin nucleation"/>
    <property type="evidence" value="ECO:0007669"/>
    <property type="project" value="InterPro"/>
</dbReference>
<dbReference type="Proteomes" id="UP001324115">
    <property type="component" value="Unassembled WGS sequence"/>
</dbReference>
<feature type="compositionally biased region" description="Acidic residues" evidence="3">
    <location>
        <begin position="220"/>
        <end position="229"/>
    </location>
</feature>
<evidence type="ECO:0000256" key="3">
    <source>
        <dbReference type="SAM" id="MobiDB-lite"/>
    </source>
</evidence>
<feature type="compositionally biased region" description="Pro residues" evidence="3">
    <location>
        <begin position="48"/>
        <end position="72"/>
    </location>
</feature>
<feature type="region of interest" description="Disordered" evidence="3">
    <location>
        <begin position="219"/>
        <end position="345"/>
    </location>
</feature>
<comment type="similarity">
    <text evidence="1">Belongs to the formin-like family. Class-I subfamily.</text>
</comment>